<keyword evidence="2" id="KW-1185">Reference proteome</keyword>
<evidence type="ECO:0000313" key="1">
    <source>
        <dbReference type="EMBL" id="MDQ0161956.1"/>
    </source>
</evidence>
<dbReference type="EMBL" id="JAUSTR010000002">
    <property type="protein sequence ID" value="MDQ0161956.1"/>
    <property type="molecule type" value="Genomic_DNA"/>
</dbReference>
<organism evidence="1 2">
    <name type="scientific">Aeribacillus alveayuensis</name>
    <dbReference type="NCBI Taxonomy" id="279215"/>
    <lineage>
        <taxon>Bacteria</taxon>
        <taxon>Bacillati</taxon>
        <taxon>Bacillota</taxon>
        <taxon>Bacilli</taxon>
        <taxon>Bacillales</taxon>
        <taxon>Bacillaceae</taxon>
        <taxon>Aeribacillus</taxon>
    </lineage>
</organism>
<evidence type="ECO:0008006" key="3">
    <source>
        <dbReference type="Google" id="ProtNLM"/>
    </source>
</evidence>
<dbReference type="RefSeq" id="WP_419151529.1">
    <property type="nucleotide sequence ID" value="NZ_JAUSTR010000002.1"/>
</dbReference>
<dbReference type="Proteomes" id="UP001225646">
    <property type="component" value="Unassembled WGS sequence"/>
</dbReference>
<dbReference type="Pfam" id="PF17423">
    <property type="entry name" value="SwrA"/>
    <property type="match status" value="1"/>
</dbReference>
<dbReference type="InterPro" id="IPR035388">
    <property type="entry name" value="SwrA"/>
</dbReference>
<reference evidence="1 2" key="1">
    <citation type="submission" date="2023-07" db="EMBL/GenBank/DDBJ databases">
        <title>Genomic Encyclopedia of Type Strains, Phase IV (KMG-IV): sequencing the most valuable type-strain genomes for metagenomic binning, comparative biology and taxonomic classification.</title>
        <authorList>
            <person name="Goeker M."/>
        </authorList>
    </citation>
    <scope>NUCLEOTIDE SEQUENCE [LARGE SCALE GENOMIC DNA]</scope>
    <source>
        <strain evidence="1 2">DSM 19092</strain>
    </source>
</reference>
<name>A0ABT9VLX0_9BACI</name>
<accession>A0ABT9VLX0</accession>
<evidence type="ECO:0000313" key="2">
    <source>
        <dbReference type="Proteomes" id="UP001225646"/>
    </source>
</evidence>
<comment type="caution">
    <text evidence="1">The sequence shown here is derived from an EMBL/GenBank/DDBJ whole genome shotgun (WGS) entry which is preliminary data.</text>
</comment>
<sequence>MGKKSSTIRKKIFEQLFQEMKKRDNSLHLSNVRVYKGVQFFCIYLANYTEIKHIDEICKIVIEDFFQYLLNNQKQNGMSLSDMKKTISAIQEITNVSSCEHLFDFSLSNLSLWAKLK</sequence>
<proteinExistence type="predicted"/>
<gene>
    <name evidence="1" type="ORF">J2S06_001030</name>
</gene>
<protein>
    <recommendedName>
        <fullName evidence="3">Swarming motility protein SwrAA</fullName>
    </recommendedName>
</protein>